<organism evidence="2 3">
    <name type="scientific">Apiospora arundinis</name>
    <dbReference type="NCBI Taxonomy" id="335852"/>
    <lineage>
        <taxon>Eukaryota</taxon>
        <taxon>Fungi</taxon>
        <taxon>Dikarya</taxon>
        <taxon>Ascomycota</taxon>
        <taxon>Pezizomycotina</taxon>
        <taxon>Sordariomycetes</taxon>
        <taxon>Xylariomycetidae</taxon>
        <taxon>Amphisphaeriales</taxon>
        <taxon>Apiosporaceae</taxon>
        <taxon>Apiospora</taxon>
    </lineage>
</organism>
<dbReference type="InterPro" id="IPR050466">
    <property type="entry name" value="Carboxylest/Gibb_receptor"/>
</dbReference>
<keyword evidence="2" id="KW-0378">Hydrolase</keyword>
<gene>
    <name evidence="2" type="ORF">PGQ11_006973</name>
</gene>
<proteinExistence type="predicted"/>
<dbReference type="InterPro" id="IPR029058">
    <property type="entry name" value="AB_hydrolase_fold"/>
</dbReference>
<dbReference type="PANTHER" id="PTHR23024">
    <property type="entry name" value="ARYLACETAMIDE DEACETYLASE"/>
    <property type="match status" value="1"/>
</dbReference>
<accession>A0ABR2IUT6</accession>
<dbReference type="SUPFAM" id="SSF53474">
    <property type="entry name" value="alpha/beta-Hydrolases"/>
    <property type="match status" value="1"/>
</dbReference>
<keyword evidence="3" id="KW-1185">Reference proteome</keyword>
<name>A0ABR2IUT6_9PEZI</name>
<protein>
    <submittedName>
        <fullName evidence="2">Alpha/Beta hydrolase protein</fullName>
    </submittedName>
</protein>
<evidence type="ECO:0000313" key="2">
    <source>
        <dbReference type="EMBL" id="KAK8868395.1"/>
    </source>
</evidence>
<dbReference type="Pfam" id="PF07859">
    <property type="entry name" value="Abhydrolase_3"/>
    <property type="match status" value="1"/>
</dbReference>
<feature type="domain" description="Alpha/beta hydrolase fold-3" evidence="1">
    <location>
        <begin position="48"/>
        <end position="163"/>
    </location>
</feature>
<dbReference type="Gene3D" id="3.40.50.1820">
    <property type="entry name" value="alpha/beta hydrolase"/>
    <property type="match status" value="1"/>
</dbReference>
<comment type="caution">
    <text evidence="2">The sequence shown here is derived from an EMBL/GenBank/DDBJ whole genome shotgun (WGS) entry which is preliminary data.</text>
</comment>
<dbReference type="GO" id="GO:0016787">
    <property type="term" value="F:hydrolase activity"/>
    <property type="evidence" value="ECO:0007669"/>
    <property type="project" value="UniProtKB-KW"/>
</dbReference>
<dbReference type="PANTHER" id="PTHR23024:SF24">
    <property type="entry name" value="ALPHA_BETA HYDROLASE FOLD-3 DOMAIN-CONTAINING PROTEIN"/>
    <property type="match status" value="1"/>
</dbReference>
<dbReference type="EMBL" id="JAPCWZ010000004">
    <property type="protein sequence ID" value="KAK8868395.1"/>
    <property type="molecule type" value="Genomic_DNA"/>
</dbReference>
<sequence>MATPDQDKFAAFTRRDLVYSSVKGHNLHAAVLVPKSLRLQASRLHPVLVHWHGGGFVTGHRTYAPWWSRWSLQLALAHDAIIVSPDYRLIPESSGEDVLSDVACFWNWLADDLPSVALQEGWNAVPDLARITTYGSSSGGFLAVQSALLAPKTLGIRAVISVSAPFYTGHGSQGLVPMPRMIFGAWPPPPREAEKCIREYIRAMKPGVIRSESDPADSWDLLLSIIQQAWVPRLLDVQKNKRLDVIKLLDTLKTMPPMWIIHGEEDSVVPAAGSQTFVNAMREKLPDVPIHVTIRPGNHGFELGLGLEEHWVRNGCRFVEQYWP</sequence>
<dbReference type="Proteomes" id="UP001390339">
    <property type="component" value="Unassembled WGS sequence"/>
</dbReference>
<evidence type="ECO:0000313" key="3">
    <source>
        <dbReference type="Proteomes" id="UP001390339"/>
    </source>
</evidence>
<evidence type="ECO:0000259" key="1">
    <source>
        <dbReference type="Pfam" id="PF07859"/>
    </source>
</evidence>
<reference evidence="2 3" key="1">
    <citation type="journal article" date="2024" name="IMA Fungus">
        <title>Apiospora arundinis, a panoply of carbohydrate-active enzymes and secondary metabolites.</title>
        <authorList>
            <person name="Sorensen T."/>
            <person name="Petersen C."/>
            <person name="Muurmann A.T."/>
            <person name="Christiansen J.V."/>
            <person name="Brundto M.L."/>
            <person name="Overgaard C.K."/>
            <person name="Boysen A.T."/>
            <person name="Wollenberg R.D."/>
            <person name="Larsen T.O."/>
            <person name="Sorensen J.L."/>
            <person name="Nielsen K.L."/>
            <person name="Sondergaard T.E."/>
        </authorList>
    </citation>
    <scope>NUCLEOTIDE SEQUENCE [LARGE SCALE GENOMIC DNA]</scope>
    <source>
        <strain evidence="2 3">AAU 773</strain>
    </source>
</reference>
<dbReference type="InterPro" id="IPR013094">
    <property type="entry name" value="AB_hydrolase_3"/>
</dbReference>